<keyword evidence="3" id="KW-0808">Transferase</keyword>
<reference evidence="11 12" key="1">
    <citation type="submission" date="2024-01" db="EMBL/GenBank/DDBJ databases">
        <title>The genomes of 5 underutilized Papilionoideae crops provide insights into root nodulation and disease resistanc.</title>
        <authorList>
            <person name="Yuan L."/>
        </authorList>
    </citation>
    <scope>NUCLEOTIDE SEQUENCE [LARGE SCALE GENOMIC DNA]</scope>
    <source>
        <strain evidence="11">ZHUSHIDOU_FW_LH</strain>
        <tissue evidence="11">Leaf</tissue>
    </source>
</reference>
<evidence type="ECO:0000256" key="3">
    <source>
        <dbReference type="ARBA" id="ARBA00022679"/>
    </source>
</evidence>
<keyword evidence="7" id="KW-0862">Zinc</keyword>
<evidence type="ECO:0000256" key="4">
    <source>
        <dbReference type="ARBA" id="ARBA00022723"/>
    </source>
</evidence>
<keyword evidence="6" id="KW-0833">Ubl conjugation pathway</keyword>
<proteinExistence type="predicted"/>
<evidence type="ECO:0000256" key="1">
    <source>
        <dbReference type="ARBA" id="ARBA00000900"/>
    </source>
</evidence>
<keyword evidence="4" id="KW-0479">Metal-binding</keyword>
<evidence type="ECO:0000313" key="11">
    <source>
        <dbReference type="EMBL" id="KAK7291311.1"/>
    </source>
</evidence>
<organism evidence="11 12">
    <name type="scientific">Crotalaria pallida</name>
    <name type="common">Smooth rattlebox</name>
    <name type="synonym">Crotalaria striata</name>
    <dbReference type="NCBI Taxonomy" id="3830"/>
    <lineage>
        <taxon>Eukaryota</taxon>
        <taxon>Viridiplantae</taxon>
        <taxon>Streptophyta</taxon>
        <taxon>Embryophyta</taxon>
        <taxon>Tracheophyta</taxon>
        <taxon>Spermatophyta</taxon>
        <taxon>Magnoliopsida</taxon>
        <taxon>eudicotyledons</taxon>
        <taxon>Gunneridae</taxon>
        <taxon>Pentapetalae</taxon>
        <taxon>rosids</taxon>
        <taxon>fabids</taxon>
        <taxon>Fabales</taxon>
        <taxon>Fabaceae</taxon>
        <taxon>Papilionoideae</taxon>
        <taxon>50 kb inversion clade</taxon>
        <taxon>genistoids sensu lato</taxon>
        <taxon>core genistoids</taxon>
        <taxon>Crotalarieae</taxon>
        <taxon>Crotalaria</taxon>
    </lineage>
</organism>
<name>A0AAN9J464_CROPI</name>
<dbReference type="AlphaFoldDB" id="A0AAN9J464"/>
<dbReference type="Proteomes" id="UP001372338">
    <property type="component" value="Unassembled WGS sequence"/>
</dbReference>
<accession>A0AAN9J464</accession>
<dbReference type="EC" id="2.3.2.27" evidence="2"/>
<dbReference type="Pfam" id="PF13639">
    <property type="entry name" value="zf-RING_2"/>
    <property type="match status" value="1"/>
</dbReference>
<evidence type="ECO:0000256" key="6">
    <source>
        <dbReference type="ARBA" id="ARBA00022786"/>
    </source>
</evidence>
<evidence type="ECO:0000259" key="10">
    <source>
        <dbReference type="PROSITE" id="PS50089"/>
    </source>
</evidence>
<evidence type="ECO:0000256" key="5">
    <source>
        <dbReference type="ARBA" id="ARBA00022771"/>
    </source>
</evidence>
<evidence type="ECO:0000256" key="2">
    <source>
        <dbReference type="ARBA" id="ARBA00012483"/>
    </source>
</evidence>
<feature type="domain" description="RING-type" evidence="10">
    <location>
        <begin position="239"/>
        <end position="280"/>
    </location>
</feature>
<dbReference type="SMART" id="SM00184">
    <property type="entry name" value="RING"/>
    <property type="match status" value="1"/>
</dbReference>
<dbReference type="InterPro" id="IPR013083">
    <property type="entry name" value="Znf_RING/FYVE/PHD"/>
</dbReference>
<dbReference type="GO" id="GO:0005737">
    <property type="term" value="C:cytoplasm"/>
    <property type="evidence" value="ECO:0007669"/>
    <property type="project" value="TreeGrafter"/>
</dbReference>
<dbReference type="PANTHER" id="PTHR15710">
    <property type="entry name" value="E3 UBIQUITIN-PROTEIN LIGASE PRAJA"/>
    <property type="match status" value="1"/>
</dbReference>
<comment type="caution">
    <text evidence="11">The sequence shown here is derived from an EMBL/GenBank/DDBJ whole genome shotgun (WGS) entry which is preliminary data.</text>
</comment>
<keyword evidence="5 8" id="KW-0863">Zinc-finger</keyword>
<dbReference type="GO" id="GO:0016567">
    <property type="term" value="P:protein ubiquitination"/>
    <property type="evidence" value="ECO:0007669"/>
    <property type="project" value="TreeGrafter"/>
</dbReference>
<evidence type="ECO:0000313" key="12">
    <source>
        <dbReference type="Proteomes" id="UP001372338"/>
    </source>
</evidence>
<dbReference type="PANTHER" id="PTHR15710:SF217">
    <property type="entry name" value="E3 UBIQUITIN-PROTEIN LIGASE RDUF2"/>
    <property type="match status" value="1"/>
</dbReference>
<dbReference type="SUPFAM" id="SSF57850">
    <property type="entry name" value="RING/U-box"/>
    <property type="match status" value="1"/>
</dbReference>
<dbReference type="Gene3D" id="3.30.40.10">
    <property type="entry name" value="Zinc/RING finger domain, C3HC4 (zinc finger)"/>
    <property type="match status" value="1"/>
</dbReference>
<dbReference type="FunFam" id="3.30.40.10:FF:000127">
    <property type="entry name" value="E3 ubiquitin-protein ligase RNF181"/>
    <property type="match status" value="1"/>
</dbReference>
<feature type="region of interest" description="Disordered" evidence="9">
    <location>
        <begin position="352"/>
        <end position="377"/>
    </location>
</feature>
<evidence type="ECO:0000256" key="7">
    <source>
        <dbReference type="ARBA" id="ARBA00022833"/>
    </source>
</evidence>
<dbReference type="PROSITE" id="PS50089">
    <property type="entry name" value="ZF_RING_2"/>
    <property type="match status" value="1"/>
</dbReference>
<sequence length="442" mass="45883">MGHVSPTLHSLNSSLRFTVFPIIMSSPSAAAGGGGNDTAPALNQFPEYRCHHCNVYFSYFPQPHPSDLRCPHCAGDSLDLVQNPFPNPYPLPPIFYYPPGYAAAADGAIPCAVISIGNGIFTVGGQPIGDLATILGNRRDELANQTVETMRAAGIDAELVAPEAGAVVSFQLPLTEFAAAGSVDSLLSTFMGNALYGPGGPLESASGPAGGPPPAAGAAVEGLSEIIVKDDFLALDSDCAICFSKFEVGNAAKMLPCNHFYHSDCILPWLRNHNSCPTCRFELPTNDARYEERWAIAAAAGGGGGRTVSFINPFTGQEIAAAPANSGDSVAAAAGAIDTTVVARDAADSVAAAGGGEDGDDNMLPVEESGSDGVGNGVNSVQGRRRVAVSWQLFQQYISTLAGRSNARNNNNGNNGNGGVQLSFEGLVRMNTESEAMREDLD</sequence>
<comment type="catalytic activity">
    <reaction evidence="1">
        <text>S-ubiquitinyl-[E2 ubiquitin-conjugating enzyme]-L-cysteine + [acceptor protein]-L-lysine = [E2 ubiquitin-conjugating enzyme]-L-cysteine + N(6)-ubiquitinyl-[acceptor protein]-L-lysine.</text>
        <dbReference type="EC" id="2.3.2.27"/>
    </reaction>
</comment>
<evidence type="ECO:0000256" key="8">
    <source>
        <dbReference type="PROSITE-ProRule" id="PRU00175"/>
    </source>
</evidence>
<keyword evidence="12" id="KW-1185">Reference proteome</keyword>
<dbReference type="GO" id="GO:0061630">
    <property type="term" value="F:ubiquitin protein ligase activity"/>
    <property type="evidence" value="ECO:0007669"/>
    <property type="project" value="UniProtKB-EC"/>
</dbReference>
<protein>
    <recommendedName>
        <fullName evidence="2">RING-type E3 ubiquitin transferase</fullName>
        <ecNumber evidence="2">2.3.2.27</ecNumber>
    </recommendedName>
</protein>
<dbReference type="InterPro" id="IPR001841">
    <property type="entry name" value="Znf_RING"/>
</dbReference>
<gene>
    <name evidence="11" type="ORF">RIF29_06337</name>
</gene>
<evidence type="ECO:0000256" key="9">
    <source>
        <dbReference type="SAM" id="MobiDB-lite"/>
    </source>
</evidence>
<dbReference type="EMBL" id="JAYWIO010000001">
    <property type="protein sequence ID" value="KAK7291311.1"/>
    <property type="molecule type" value="Genomic_DNA"/>
</dbReference>
<dbReference type="GO" id="GO:0008270">
    <property type="term" value="F:zinc ion binding"/>
    <property type="evidence" value="ECO:0007669"/>
    <property type="project" value="UniProtKB-KW"/>
</dbReference>